<evidence type="ECO:0000256" key="1">
    <source>
        <dbReference type="SAM" id="MobiDB-lite"/>
    </source>
</evidence>
<evidence type="ECO:0000313" key="2">
    <source>
        <dbReference type="EMBL" id="KAK1266027.1"/>
    </source>
</evidence>
<protein>
    <recommendedName>
        <fullName evidence="4">Zinc knuckle CX2CX4HX4C domain-containing protein</fullName>
    </recommendedName>
</protein>
<feature type="compositionally biased region" description="Basic and acidic residues" evidence="1">
    <location>
        <begin position="240"/>
        <end position="259"/>
    </location>
</feature>
<evidence type="ECO:0008006" key="4">
    <source>
        <dbReference type="Google" id="ProtNLM"/>
    </source>
</evidence>
<dbReference type="PANTHER" id="PTHR31286:SF165">
    <property type="entry name" value="DUF4283 DOMAIN-CONTAINING PROTEIN"/>
    <property type="match status" value="1"/>
</dbReference>
<proteinExistence type="predicted"/>
<sequence>MERFAEINEEDHEEAQEAWANSVVGYIEASLIGIPLFLDTATRMRSRISYARVCVEVEAGVTLPDWVCVRCNGEKEQLQVLYDWKLNACSLCSTFGHDDAMCGKQKSSVPPTKQLHASGARIQQTSQGNAHTTMVSDKRNSEMDNQPSQPIESISHAENNPPDDKSGEETNQTPTLTTSPDKPMKIPQPKDGSSKQGSGEVQIVHEAPYNDSNKDSLSAQSIRPTNNGAPVEKSIPSINGDKHLVAPHLKESDQVHSEENSITTSQRQQLTKKQKKKLRQTASGPLSEKDEDQEADSGSSLLGDFLAKTKKHKRPATKKGDVK</sequence>
<feature type="compositionally biased region" description="Polar residues" evidence="1">
    <location>
        <begin position="169"/>
        <end position="180"/>
    </location>
</feature>
<name>A0AAV9APM6_ACOGR</name>
<feature type="compositionally biased region" description="Polar residues" evidence="1">
    <location>
        <begin position="215"/>
        <end position="228"/>
    </location>
</feature>
<reference evidence="2" key="1">
    <citation type="journal article" date="2023" name="Nat. Commun.">
        <title>Diploid and tetraploid genomes of Acorus and the evolution of monocots.</title>
        <authorList>
            <person name="Ma L."/>
            <person name="Liu K.W."/>
            <person name="Li Z."/>
            <person name="Hsiao Y.Y."/>
            <person name="Qi Y."/>
            <person name="Fu T."/>
            <person name="Tang G.D."/>
            <person name="Zhang D."/>
            <person name="Sun W.H."/>
            <person name="Liu D.K."/>
            <person name="Li Y."/>
            <person name="Chen G.Z."/>
            <person name="Liu X.D."/>
            <person name="Liao X.Y."/>
            <person name="Jiang Y.T."/>
            <person name="Yu X."/>
            <person name="Hao Y."/>
            <person name="Huang J."/>
            <person name="Zhao X.W."/>
            <person name="Ke S."/>
            <person name="Chen Y.Y."/>
            <person name="Wu W.L."/>
            <person name="Hsu J.L."/>
            <person name="Lin Y.F."/>
            <person name="Huang M.D."/>
            <person name="Li C.Y."/>
            <person name="Huang L."/>
            <person name="Wang Z.W."/>
            <person name="Zhao X."/>
            <person name="Zhong W.Y."/>
            <person name="Peng D.H."/>
            <person name="Ahmad S."/>
            <person name="Lan S."/>
            <person name="Zhang J.S."/>
            <person name="Tsai W.C."/>
            <person name="Van de Peer Y."/>
            <person name="Liu Z.J."/>
        </authorList>
    </citation>
    <scope>NUCLEOTIDE SEQUENCE</scope>
    <source>
        <strain evidence="2">SCP</strain>
    </source>
</reference>
<dbReference type="PANTHER" id="PTHR31286">
    <property type="entry name" value="GLYCINE-RICH CELL WALL STRUCTURAL PROTEIN 1.8-LIKE"/>
    <property type="match status" value="1"/>
</dbReference>
<comment type="caution">
    <text evidence="2">The sequence shown here is derived from an EMBL/GenBank/DDBJ whole genome shotgun (WGS) entry which is preliminary data.</text>
</comment>
<gene>
    <name evidence="2" type="ORF">QJS04_geneDACA002565</name>
</gene>
<accession>A0AAV9APM6</accession>
<reference evidence="2" key="2">
    <citation type="submission" date="2023-06" db="EMBL/GenBank/DDBJ databases">
        <authorList>
            <person name="Ma L."/>
            <person name="Liu K.-W."/>
            <person name="Li Z."/>
            <person name="Hsiao Y.-Y."/>
            <person name="Qi Y."/>
            <person name="Fu T."/>
            <person name="Tang G."/>
            <person name="Zhang D."/>
            <person name="Sun W.-H."/>
            <person name="Liu D.-K."/>
            <person name="Li Y."/>
            <person name="Chen G.-Z."/>
            <person name="Liu X.-D."/>
            <person name="Liao X.-Y."/>
            <person name="Jiang Y.-T."/>
            <person name="Yu X."/>
            <person name="Hao Y."/>
            <person name="Huang J."/>
            <person name="Zhao X.-W."/>
            <person name="Ke S."/>
            <person name="Chen Y.-Y."/>
            <person name="Wu W.-L."/>
            <person name="Hsu J.-L."/>
            <person name="Lin Y.-F."/>
            <person name="Huang M.-D."/>
            <person name="Li C.-Y."/>
            <person name="Huang L."/>
            <person name="Wang Z.-W."/>
            <person name="Zhao X."/>
            <person name="Zhong W.-Y."/>
            <person name="Peng D.-H."/>
            <person name="Ahmad S."/>
            <person name="Lan S."/>
            <person name="Zhang J.-S."/>
            <person name="Tsai W.-C."/>
            <person name="Van De Peer Y."/>
            <person name="Liu Z.-J."/>
        </authorList>
    </citation>
    <scope>NUCLEOTIDE SEQUENCE</scope>
    <source>
        <strain evidence="2">SCP</strain>
        <tissue evidence="2">Leaves</tissue>
    </source>
</reference>
<organism evidence="2 3">
    <name type="scientific">Acorus gramineus</name>
    <name type="common">Dwarf sweet flag</name>
    <dbReference type="NCBI Taxonomy" id="55184"/>
    <lineage>
        <taxon>Eukaryota</taxon>
        <taxon>Viridiplantae</taxon>
        <taxon>Streptophyta</taxon>
        <taxon>Embryophyta</taxon>
        <taxon>Tracheophyta</taxon>
        <taxon>Spermatophyta</taxon>
        <taxon>Magnoliopsida</taxon>
        <taxon>Liliopsida</taxon>
        <taxon>Acoraceae</taxon>
        <taxon>Acorus</taxon>
    </lineage>
</organism>
<dbReference type="Proteomes" id="UP001179952">
    <property type="component" value="Unassembled WGS sequence"/>
</dbReference>
<feature type="compositionally biased region" description="Basic residues" evidence="1">
    <location>
        <begin position="308"/>
        <end position="317"/>
    </location>
</feature>
<keyword evidence="3" id="KW-1185">Reference proteome</keyword>
<feature type="compositionally biased region" description="Polar residues" evidence="1">
    <location>
        <begin position="121"/>
        <end position="135"/>
    </location>
</feature>
<feature type="compositionally biased region" description="Basic residues" evidence="1">
    <location>
        <begin position="270"/>
        <end position="279"/>
    </location>
</feature>
<dbReference type="EMBL" id="JAUJYN010000007">
    <property type="protein sequence ID" value="KAK1266027.1"/>
    <property type="molecule type" value="Genomic_DNA"/>
</dbReference>
<feature type="region of interest" description="Disordered" evidence="1">
    <location>
        <begin position="103"/>
        <end position="323"/>
    </location>
</feature>
<dbReference type="InterPro" id="IPR040256">
    <property type="entry name" value="At4g02000-like"/>
</dbReference>
<feature type="compositionally biased region" description="Polar residues" evidence="1">
    <location>
        <begin position="143"/>
        <end position="158"/>
    </location>
</feature>
<evidence type="ECO:0000313" key="3">
    <source>
        <dbReference type="Proteomes" id="UP001179952"/>
    </source>
</evidence>
<dbReference type="AlphaFoldDB" id="A0AAV9APM6"/>